<organism evidence="2 3">
    <name type="scientific">Octopus vulgaris</name>
    <name type="common">Common octopus</name>
    <dbReference type="NCBI Taxonomy" id="6645"/>
    <lineage>
        <taxon>Eukaryota</taxon>
        <taxon>Metazoa</taxon>
        <taxon>Spiralia</taxon>
        <taxon>Lophotrochozoa</taxon>
        <taxon>Mollusca</taxon>
        <taxon>Cephalopoda</taxon>
        <taxon>Coleoidea</taxon>
        <taxon>Octopodiformes</taxon>
        <taxon>Octopoda</taxon>
        <taxon>Incirrata</taxon>
        <taxon>Octopodidae</taxon>
        <taxon>Octopus</taxon>
    </lineage>
</organism>
<proteinExistence type="predicted"/>
<evidence type="ECO:0000313" key="2">
    <source>
        <dbReference type="EMBL" id="CAI9739225.1"/>
    </source>
</evidence>
<evidence type="ECO:0000256" key="1">
    <source>
        <dbReference type="SAM" id="MobiDB-lite"/>
    </source>
</evidence>
<protein>
    <submittedName>
        <fullName evidence="2">Uncharacterized protein</fullName>
    </submittedName>
</protein>
<dbReference type="AlphaFoldDB" id="A0AA36BRH7"/>
<accession>A0AA36BRH7</accession>
<name>A0AA36BRH7_OCTVU</name>
<keyword evidence="3" id="KW-1185">Reference proteome</keyword>
<feature type="region of interest" description="Disordered" evidence="1">
    <location>
        <begin position="1"/>
        <end position="67"/>
    </location>
</feature>
<reference evidence="2" key="1">
    <citation type="submission" date="2023-08" db="EMBL/GenBank/DDBJ databases">
        <authorList>
            <person name="Alioto T."/>
            <person name="Alioto T."/>
            <person name="Gomez Garrido J."/>
        </authorList>
    </citation>
    <scope>NUCLEOTIDE SEQUENCE</scope>
</reference>
<sequence>MEKEYVIHPKNKYSLSDNGKNMKKFSISDQQTKYGEEKEEELLTRNEKVQEDSGKRDLAGDENANVGSSLMTDVDVCPLYEQDSTSERSQQTWNYSSSKDDIQEDGTALKFSAISTRNDGKREYVEDDEIENLIYLNTHWKKLVFQRYLNLNTSSNDFKKRKH</sequence>
<feature type="compositionally biased region" description="Basic and acidic residues" evidence="1">
    <location>
        <begin position="41"/>
        <end position="59"/>
    </location>
</feature>
<dbReference type="EMBL" id="OX597836">
    <property type="protein sequence ID" value="CAI9739225.1"/>
    <property type="molecule type" value="Genomic_DNA"/>
</dbReference>
<gene>
    <name evidence="2" type="ORF">OCTVUL_1B016426</name>
</gene>
<evidence type="ECO:0000313" key="3">
    <source>
        <dbReference type="Proteomes" id="UP001162480"/>
    </source>
</evidence>
<dbReference type="Proteomes" id="UP001162480">
    <property type="component" value="Chromosome 23"/>
</dbReference>